<dbReference type="EMBL" id="JANBUN010002251">
    <property type="protein sequence ID" value="KAJ2795173.1"/>
    <property type="molecule type" value="Genomic_DNA"/>
</dbReference>
<comment type="caution">
    <text evidence="1">The sequence shown here is derived from an EMBL/GenBank/DDBJ whole genome shotgun (WGS) entry which is preliminary data.</text>
</comment>
<evidence type="ECO:0000313" key="2">
    <source>
        <dbReference type="Proteomes" id="UP001140087"/>
    </source>
</evidence>
<organism evidence="1 2">
    <name type="scientific">Coemansia helicoidea</name>
    <dbReference type="NCBI Taxonomy" id="1286919"/>
    <lineage>
        <taxon>Eukaryota</taxon>
        <taxon>Fungi</taxon>
        <taxon>Fungi incertae sedis</taxon>
        <taxon>Zoopagomycota</taxon>
        <taxon>Kickxellomycotina</taxon>
        <taxon>Kickxellomycetes</taxon>
        <taxon>Kickxellales</taxon>
        <taxon>Kickxellaceae</taxon>
        <taxon>Coemansia</taxon>
    </lineage>
</organism>
<gene>
    <name evidence="1" type="primary">SEM1</name>
    <name evidence="1" type="ORF">H4R21_005221</name>
</gene>
<keyword evidence="2" id="KW-1185">Reference proteome</keyword>
<keyword evidence="1" id="KW-0647">Proteasome</keyword>
<sequence>MSTLQDSAKASQPMAGAAPAAQQQAGALVEDDEFEEFEAEDWDKDEEAEEDVALWDDTWEEDDLDDDFSQQLRAELEKASQPEPMVMSS</sequence>
<name>A0ACC1KUF7_9FUNG</name>
<dbReference type="Proteomes" id="UP001140087">
    <property type="component" value="Unassembled WGS sequence"/>
</dbReference>
<evidence type="ECO:0000313" key="1">
    <source>
        <dbReference type="EMBL" id="KAJ2795173.1"/>
    </source>
</evidence>
<protein>
    <submittedName>
        <fullName evidence="1">26S proteasome complex subunit</fullName>
    </submittedName>
</protein>
<reference evidence="1" key="1">
    <citation type="submission" date="2022-07" db="EMBL/GenBank/DDBJ databases">
        <title>Phylogenomic reconstructions and comparative analyses of Kickxellomycotina fungi.</title>
        <authorList>
            <person name="Reynolds N.K."/>
            <person name="Stajich J.E."/>
            <person name="Barry K."/>
            <person name="Grigoriev I.V."/>
            <person name="Crous P."/>
            <person name="Smith M.E."/>
        </authorList>
    </citation>
    <scope>NUCLEOTIDE SEQUENCE</scope>
    <source>
        <strain evidence="1">BCRC 34780</strain>
    </source>
</reference>
<proteinExistence type="predicted"/>
<accession>A0ACC1KUF7</accession>